<dbReference type="RefSeq" id="WP_183659644.1">
    <property type="nucleotide sequence ID" value="NZ_BAAAXX010000123.1"/>
</dbReference>
<evidence type="ECO:0000259" key="1">
    <source>
        <dbReference type="Pfam" id="PF21780"/>
    </source>
</evidence>
<feature type="domain" description="DUF6875" evidence="1">
    <location>
        <begin position="41"/>
        <end position="216"/>
    </location>
</feature>
<accession>A0A7W5VJP2</accession>
<name>A0A7W5VJP2_9ACTN</name>
<dbReference type="Pfam" id="PF21780">
    <property type="entry name" value="DUF6875"/>
    <property type="match status" value="1"/>
</dbReference>
<organism evidence="2 3">
    <name type="scientific">Nonomuraea dietziae</name>
    <dbReference type="NCBI Taxonomy" id="65515"/>
    <lineage>
        <taxon>Bacteria</taxon>
        <taxon>Bacillati</taxon>
        <taxon>Actinomycetota</taxon>
        <taxon>Actinomycetes</taxon>
        <taxon>Streptosporangiales</taxon>
        <taxon>Streptosporangiaceae</taxon>
        <taxon>Nonomuraea</taxon>
    </lineage>
</organism>
<protein>
    <recommendedName>
        <fullName evidence="1">DUF6875 domain-containing protein</fullName>
    </recommendedName>
</protein>
<sequence length="225" mass="24792">MITHPEDESMILFEAADLVPAGTTGDGRAGELLRLHGDELRAVVTWAREYLCRPHPELGRRGAVCPYTQASLDRGAFLLAVLPGRPAGVAELTQVIERHRDWFAELAPRERPESLHSTILVLLPGMADDLAAIDAAQAELKDEFVPHGLMIGEFHDGPPDKQGLWNAAFRPLRSPVPMLVIRHMVATDLPFLMTDAAHLSAYRRVFGDHVPAHLRELAESVVSEP</sequence>
<dbReference type="EMBL" id="JACIBV010000001">
    <property type="protein sequence ID" value="MBB3732640.1"/>
    <property type="molecule type" value="Genomic_DNA"/>
</dbReference>
<evidence type="ECO:0000313" key="2">
    <source>
        <dbReference type="EMBL" id="MBB3732640.1"/>
    </source>
</evidence>
<keyword evidence="3" id="KW-1185">Reference proteome</keyword>
<dbReference type="GeneID" id="95394660"/>
<dbReference type="Proteomes" id="UP000579945">
    <property type="component" value="Unassembled WGS sequence"/>
</dbReference>
<gene>
    <name evidence="2" type="ORF">FHR33_008500</name>
</gene>
<reference evidence="2 3" key="1">
    <citation type="submission" date="2020-08" db="EMBL/GenBank/DDBJ databases">
        <title>Sequencing the genomes of 1000 actinobacteria strains.</title>
        <authorList>
            <person name="Klenk H.-P."/>
        </authorList>
    </citation>
    <scope>NUCLEOTIDE SEQUENCE [LARGE SCALE GENOMIC DNA]</scope>
    <source>
        <strain evidence="2 3">DSM 44320</strain>
    </source>
</reference>
<comment type="caution">
    <text evidence="2">The sequence shown here is derived from an EMBL/GenBank/DDBJ whole genome shotgun (WGS) entry which is preliminary data.</text>
</comment>
<dbReference type="InterPro" id="IPR049240">
    <property type="entry name" value="DUF6875"/>
</dbReference>
<dbReference type="AlphaFoldDB" id="A0A7W5VJP2"/>
<proteinExistence type="predicted"/>
<evidence type="ECO:0000313" key="3">
    <source>
        <dbReference type="Proteomes" id="UP000579945"/>
    </source>
</evidence>